<name>A0A1E3B454_ASPCR</name>
<accession>A0A1E3B454</accession>
<dbReference type="EMBL" id="JXNT01000015">
    <property type="protein sequence ID" value="ODM15732.1"/>
    <property type="molecule type" value="Genomic_DNA"/>
</dbReference>
<dbReference type="VEuPathDB" id="FungiDB:SI65_08966"/>
<dbReference type="Proteomes" id="UP000094569">
    <property type="component" value="Unassembled WGS sequence"/>
</dbReference>
<proteinExistence type="predicted"/>
<evidence type="ECO:0008006" key="3">
    <source>
        <dbReference type="Google" id="ProtNLM"/>
    </source>
</evidence>
<keyword evidence="2" id="KW-1185">Reference proteome</keyword>
<organism evidence="1 2">
    <name type="scientific">Aspergillus cristatus</name>
    <name type="common">Chinese Fuzhuan brick tea-fermentation fungus</name>
    <name type="synonym">Eurotium cristatum</name>
    <dbReference type="NCBI Taxonomy" id="573508"/>
    <lineage>
        <taxon>Eukaryota</taxon>
        <taxon>Fungi</taxon>
        <taxon>Dikarya</taxon>
        <taxon>Ascomycota</taxon>
        <taxon>Pezizomycotina</taxon>
        <taxon>Eurotiomycetes</taxon>
        <taxon>Eurotiomycetidae</taxon>
        <taxon>Eurotiales</taxon>
        <taxon>Aspergillaceae</taxon>
        <taxon>Aspergillus</taxon>
        <taxon>Aspergillus subgen. Aspergillus</taxon>
    </lineage>
</organism>
<dbReference type="AlphaFoldDB" id="A0A1E3B454"/>
<dbReference type="CDD" id="cd00048">
    <property type="entry name" value="DSRM_SF"/>
    <property type="match status" value="1"/>
</dbReference>
<comment type="caution">
    <text evidence="1">The sequence shown here is derived from an EMBL/GenBank/DDBJ whole genome shotgun (WGS) entry which is preliminary data.</text>
</comment>
<evidence type="ECO:0000313" key="1">
    <source>
        <dbReference type="EMBL" id="ODM15732.1"/>
    </source>
</evidence>
<dbReference type="SUPFAM" id="SSF54768">
    <property type="entry name" value="dsRNA-binding domain-like"/>
    <property type="match status" value="1"/>
</dbReference>
<sequence length="189" mass="21579">MDDQRDARAVWLGHLLMQSFLARWLVRSDLPTDQLQNRLTNIEPRLPFPDLCRILSLQFPLPGCGKTAREDLYLFLGTAYQAYPGNQISQIQQILEDYLQQIPDSLASLVQEQEKPETDTELARYTSLLKEMGDIQGVVPQHAENMLQQTPPVWRGTASYRGVSAVGEGKTKKEARHRASKEVYLLLQR</sequence>
<evidence type="ECO:0000313" key="2">
    <source>
        <dbReference type="Proteomes" id="UP000094569"/>
    </source>
</evidence>
<dbReference type="OrthoDB" id="3767426at2759"/>
<protein>
    <recommendedName>
        <fullName evidence="3">DRBM domain-containing protein</fullName>
    </recommendedName>
</protein>
<gene>
    <name evidence="1" type="ORF">SI65_08966</name>
</gene>
<dbReference type="Gene3D" id="3.30.160.20">
    <property type="match status" value="1"/>
</dbReference>
<reference evidence="1 2" key="1">
    <citation type="journal article" date="2016" name="BMC Genomics">
        <title>Comparative genomic and transcriptomic analyses of the Fuzhuan brick tea-fermentation fungus Aspergillus cristatus.</title>
        <authorList>
            <person name="Ge Y."/>
            <person name="Wang Y."/>
            <person name="Liu Y."/>
            <person name="Tan Y."/>
            <person name="Ren X."/>
            <person name="Zhang X."/>
            <person name="Hyde K.D."/>
            <person name="Liu Y."/>
            <person name="Liu Z."/>
        </authorList>
    </citation>
    <scope>NUCLEOTIDE SEQUENCE [LARGE SCALE GENOMIC DNA]</scope>
    <source>
        <strain evidence="1 2">GZAAS20.1005</strain>
    </source>
</reference>